<organism evidence="1 2">
    <name type="scientific">Candidatus Flavonifractor intestinipullorum</name>
    <dbReference type="NCBI Taxonomy" id="2838587"/>
    <lineage>
        <taxon>Bacteria</taxon>
        <taxon>Bacillati</taxon>
        <taxon>Bacillota</taxon>
        <taxon>Clostridia</taxon>
        <taxon>Eubacteriales</taxon>
        <taxon>Oscillospiraceae</taxon>
        <taxon>Flavonifractor</taxon>
    </lineage>
</organism>
<gene>
    <name evidence="1" type="ORF">H9714_10355</name>
</gene>
<reference evidence="1" key="2">
    <citation type="submission" date="2021-04" db="EMBL/GenBank/DDBJ databases">
        <authorList>
            <person name="Gilroy R."/>
        </authorList>
    </citation>
    <scope>NUCLEOTIDE SEQUENCE</scope>
    <source>
        <strain evidence="1">CHK189-11263</strain>
    </source>
</reference>
<dbReference type="EMBL" id="DWYC01000088">
    <property type="protein sequence ID" value="HJB57940.1"/>
    <property type="molecule type" value="Genomic_DNA"/>
</dbReference>
<reference evidence="1" key="1">
    <citation type="journal article" date="2021" name="PeerJ">
        <title>Extensive microbial diversity within the chicken gut microbiome revealed by metagenomics and culture.</title>
        <authorList>
            <person name="Gilroy R."/>
            <person name="Ravi A."/>
            <person name="Getino M."/>
            <person name="Pursley I."/>
            <person name="Horton D.L."/>
            <person name="Alikhan N.F."/>
            <person name="Baker D."/>
            <person name="Gharbi K."/>
            <person name="Hall N."/>
            <person name="Watson M."/>
            <person name="Adriaenssens E.M."/>
            <person name="Foster-Nyarko E."/>
            <person name="Jarju S."/>
            <person name="Secka A."/>
            <person name="Antonio M."/>
            <person name="Oren A."/>
            <person name="Chaudhuri R.R."/>
            <person name="La Ragione R."/>
            <person name="Hildebrand F."/>
            <person name="Pallen M.J."/>
        </authorList>
    </citation>
    <scope>NUCLEOTIDE SEQUENCE</scope>
    <source>
        <strain evidence="1">CHK189-11263</strain>
    </source>
</reference>
<dbReference type="AlphaFoldDB" id="A0A9D2MBT8"/>
<accession>A0A9D2MBT8</accession>
<name>A0A9D2MBT8_9FIRM</name>
<comment type="caution">
    <text evidence="1">The sequence shown here is derived from an EMBL/GenBank/DDBJ whole genome shotgun (WGS) entry which is preliminary data.</text>
</comment>
<dbReference type="Proteomes" id="UP000824208">
    <property type="component" value="Unassembled WGS sequence"/>
</dbReference>
<proteinExistence type="predicted"/>
<sequence>MIREALQYLVSLKENKTYEIHGDIYSDRELVRVEPHVDRPEPLTVTGLDSLAQLIRHEADLVDAQPIFVRVDGPRSVTAFSSWDDTMTRDRLYKAECDAPAFQTGWMDHEEAVIKLRSMFETDEDSDLNYVLDLLSRISRESSVSSSDNGVTQTVEARQGVALSQRVAVRPRVALRPYRTFLEVLQPKSEFLLRLDGEGRVGLLEADGGMWRMDAKKGIAWYLEDKLKELVEAGRVVVMV</sequence>
<evidence type="ECO:0000313" key="2">
    <source>
        <dbReference type="Proteomes" id="UP000824208"/>
    </source>
</evidence>
<protein>
    <submittedName>
        <fullName evidence="1">Uncharacterized protein</fullName>
    </submittedName>
</protein>
<evidence type="ECO:0000313" key="1">
    <source>
        <dbReference type="EMBL" id="HJB57940.1"/>
    </source>
</evidence>